<feature type="signal peptide" evidence="10">
    <location>
        <begin position="1"/>
        <end position="24"/>
    </location>
</feature>
<dbReference type="InterPro" id="IPR050122">
    <property type="entry name" value="RTK"/>
</dbReference>
<evidence type="ECO:0000256" key="8">
    <source>
        <dbReference type="PROSITE-ProRule" id="PRU10141"/>
    </source>
</evidence>
<dbReference type="GO" id="GO:0004714">
    <property type="term" value="F:transmembrane receptor protein tyrosine kinase activity"/>
    <property type="evidence" value="ECO:0007669"/>
    <property type="project" value="UniProtKB-EC"/>
</dbReference>
<evidence type="ECO:0000313" key="13">
    <source>
        <dbReference type="Proteomes" id="UP000053825"/>
    </source>
</evidence>
<accession>A0A0L7RA59</accession>
<protein>
    <submittedName>
        <fullName evidence="12">Vascular endothelial growth factor receptor 3</fullName>
    </submittedName>
</protein>
<gene>
    <name evidence="12" type="ORF">WH47_11168</name>
</gene>
<dbReference type="InterPro" id="IPR020635">
    <property type="entry name" value="Tyr_kinase_cat_dom"/>
</dbReference>
<dbReference type="Gene3D" id="3.30.200.20">
    <property type="entry name" value="Phosphorylase Kinase, domain 1"/>
    <property type="match status" value="1"/>
</dbReference>
<comment type="catalytic activity">
    <reaction evidence="7">
        <text>L-tyrosyl-[protein] + ATP = O-phospho-L-tyrosyl-[protein] + ADP + H(+)</text>
        <dbReference type="Rhea" id="RHEA:10596"/>
        <dbReference type="Rhea" id="RHEA-COMP:10136"/>
        <dbReference type="Rhea" id="RHEA-COMP:20101"/>
        <dbReference type="ChEBI" id="CHEBI:15378"/>
        <dbReference type="ChEBI" id="CHEBI:30616"/>
        <dbReference type="ChEBI" id="CHEBI:46858"/>
        <dbReference type="ChEBI" id="CHEBI:61978"/>
        <dbReference type="ChEBI" id="CHEBI:456216"/>
        <dbReference type="EC" id="2.7.10.1"/>
    </reaction>
</comment>
<keyword evidence="4" id="KW-0418">Kinase</keyword>
<evidence type="ECO:0000256" key="5">
    <source>
        <dbReference type="ARBA" id="ARBA00022840"/>
    </source>
</evidence>
<dbReference type="InterPro" id="IPR008266">
    <property type="entry name" value="Tyr_kinase_AS"/>
</dbReference>
<evidence type="ECO:0000256" key="10">
    <source>
        <dbReference type="SAM" id="SignalP"/>
    </source>
</evidence>
<keyword evidence="12" id="KW-0675">Receptor</keyword>
<keyword evidence="13" id="KW-1185">Reference proteome</keyword>
<keyword evidence="6" id="KW-0829">Tyrosine-protein kinase</keyword>
<dbReference type="EMBL" id="KQ414619">
    <property type="protein sequence ID" value="KOC67767.1"/>
    <property type="molecule type" value="Genomic_DNA"/>
</dbReference>
<proteinExistence type="predicted"/>
<feature type="chain" id="PRO_5005575180" evidence="10">
    <location>
        <begin position="25"/>
        <end position="715"/>
    </location>
</feature>
<feature type="domain" description="Protein kinase" evidence="11">
    <location>
        <begin position="375"/>
        <end position="694"/>
    </location>
</feature>
<evidence type="ECO:0000256" key="7">
    <source>
        <dbReference type="ARBA" id="ARBA00051243"/>
    </source>
</evidence>
<keyword evidence="9" id="KW-0472">Membrane</keyword>
<dbReference type="STRING" id="597456.A0A0L7RA59"/>
<sequence length="715" mass="81879">MLTRIQLLLIYSALVLLYLHNGKCMYMESAHESVGIVRNLSVEVFQDQRRYTEMDDAYKFLKLNVSWLPPNSTRHPSSYSIIVTGAPIGYQREKTGGTECPEGSLFYTIKGNQQLNILLPENNNLIGIPDMYIQPNCSYKIQVIANPRTKRTINVPEVFYTVPECISQVCSCMNAKSMLPTPKVNITQIENRIIINWGITSDISNVQFYTISIGVPLLTSRKGLPVYNVTKIGQVSAKETMFSWDLKANVEYIKTEDSYKIIVNAINDHGCFGPEGSFIMHFIPSNTETVNPNVWFILILVTGCVLFGVLSVMVYRNLLMLCQNNQDIRIHAIAKCKSQWADAIHQKSNILYIRHEFEEDCREETDKLKASLNKVKLIRELGTGQFGKVYLGHLDDIKDTLVAVKMSQQKGMSLDSDIQQQFIKEIEIMRMAGTHPHLVGLIGYCIQPNKPMCILLEYMQGGDLLTYLLQIRKQQSNRSPDQGLYSNITSAIRSKKDIYKFRQYINISSNDRQEAKDMKDASWIGKMREHQFFKFATEIAIGMEHLEVKGITHRDLAARNILLSSDLTIKISDFGLSRNGVYVIKKTEEKKRPLPIRWMSPEALYNRVFSSKSDVWSYGVVLWEISTLGDFPYANVENDRLWSYIVRENGRLEQPDGVPLNIYEFMRSCWATEPENRPNFTQLLTNLRILNESFNDTVQTVSNPCYALSFPNKII</sequence>
<evidence type="ECO:0000256" key="4">
    <source>
        <dbReference type="ARBA" id="ARBA00022777"/>
    </source>
</evidence>
<dbReference type="InterPro" id="IPR001245">
    <property type="entry name" value="Ser-Thr/Tyr_kinase_cat_dom"/>
</dbReference>
<evidence type="ECO:0000256" key="2">
    <source>
        <dbReference type="ARBA" id="ARBA00022679"/>
    </source>
</evidence>
<dbReference type="InterPro" id="IPR017441">
    <property type="entry name" value="Protein_kinase_ATP_BS"/>
</dbReference>
<dbReference type="GO" id="GO:0043235">
    <property type="term" value="C:receptor complex"/>
    <property type="evidence" value="ECO:0007669"/>
    <property type="project" value="TreeGrafter"/>
</dbReference>
<dbReference type="GO" id="GO:0005886">
    <property type="term" value="C:plasma membrane"/>
    <property type="evidence" value="ECO:0007669"/>
    <property type="project" value="TreeGrafter"/>
</dbReference>
<dbReference type="Gene3D" id="1.10.510.10">
    <property type="entry name" value="Transferase(Phosphotransferase) domain 1"/>
    <property type="match status" value="1"/>
</dbReference>
<name>A0A0L7RA59_9HYME</name>
<organism evidence="12 13">
    <name type="scientific">Habropoda laboriosa</name>
    <dbReference type="NCBI Taxonomy" id="597456"/>
    <lineage>
        <taxon>Eukaryota</taxon>
        <taxon>Metazoa</taxon>
        <taxon>Ecdysozoa</taxon>
        <taxon>Arthropoda</taxon>
        <taxon>Hexapoda</taxon>
        <taxon>Insecta</taxon>
        <taxon>Pterygota</taxon>
        <taxon>Neoptera</taxon>
        <taxon>Endopterygota</taxon>
        <taxon>Hymenoptera</taxon>
        <taxon>Apocrita</taxon>
        <taxon>Aculeata</taxon>
        <taxon>Apoidea</taxon>
        <taxon>Anthophila</taxon>
        <taxon>Apidae</taxon>
        <taxon>Habropoda</taxon>
    </lineage>
</organism>
<dbReference type="OrthoDB" id="3256376at2759"/>
<dbReference type="AlphaFoldDB" id="A0A0L7RA59"/>
<dbReference type="GO" id="GO:0005524">
    <property type="term" value="F:ATP binding"/>
    <property type="evidence" value="ECO:0007669"/>
    <property type="project" value="UniProtKB-UniRule"/>
</dbReference>
<keyword evidence="3 8" id="KW-0547">Nucleotide-binding</keyword>
<keyword evidence="9" id="KW-0812">Transmembrane</keyword>
<dbReference type="SMART" id="SM00219">
    <property type="entry name" value="TyrKc"/>
    <property type="match status" value="1"/>
</dbReference>
<dbReference type="InterPro" id="IPR011009">
    <property type="entry name" value="Kinase-like_dom_sf"/>
</dbReference>
<dbReference type="Proteomes" id="UP000053825">
    <property type="component" value="Unassembled WGS sequence"/>
</dbReference>
<keyword evidence="2" id="KW-0808">Transferase</keyword>
<keyword evidence="5 8" id="KW-0067">ATP-binding</keyword>
<dbReference type="SUPFAM" id="SSF56112">
    <property type="entry name" value="Protein kinase-like (PK-like)"/>
    <property type="match status" value="1"/>
</dbReference>
<evidence type="ECO:0000256" key="3">
    <source>
        <dbReference type="ARBA" id="ARBA00022741"/>
    </source>
</evidence>
<dbReference type="PANTHER" id="PTHR24416:SF611">
    <property type="entry name" value="TYROSINE-PROTEIN KINASE TRANSMEMBRANE RECEPTOR ROR"/>
    <property type="match status" value="1"/>
</dbReference>
<keyword evidence="9" id="KW-1133">Transmembrane helix</keyword>
<dbReference type="PROSITE" id="PS00109">
    <property type="entry name" value="PROTEIN_KINASE_TYR"/>
    <property type="match status" value="1"/>
</dbReference>
<evidence type="ECO:0000259" key="11">
    <source>
        <dbReference type="PROSITE" id="PS50011"/>
    </source>
</evidence>
<evidence type="ECO:0000256" key="6">
    <source>
        <dbReference type="ARBA" id="ARBA00023137"/>
    </source>
</evidence>
<reference evidence="12 13" key="1">
    <citation type="submission" date="2015-07" db="EMBL/GenBank/DDBJ databases">
        <title>The genome of Habropoda laboriosa.</title>
        <authorList>
            <person name="Pan H."/>
            <person name="Kapheim K."/>
        </authorList>
    </citation>
    <scope>NUCLEOTIDE SEQUENCE [LARGE SCALE GENOMIC DNA]</scope>
    <source>
        <strain evidence="12">0110345459</strain>
    </source>
</reference>
<evidence type="ECO:0000313" key="12">
    <source>
        <dbReference type="EMBL" id="KOC67767.1"/>
    </source>
</evidence>
<evidence type="ECO:0000256" key="9">
    <source>
        <dbReference type="SAM" id="Phobius"/>
    </source>
</evidence>
<evidence type="ECO:0000256" key="1">
    <source>
        <dbReference type="ARBA" id="ARBA00004167"/>
    </source>
</evidence>
<dbReference type="Pfam" id="PF07714">
    <property type="entry name" value="PK_Tyr_Ser-Thr"/>
    <property type="match status" value="1"/>
</dbReference>
<dbReference type="PANTHER" id="PTHR24416">
    <property type="entry name" value="TYROSINE-PROTEIN KINASE RECEPTOR"/>
    <property type="match status" value="1"/>
</dbReference>
<dbReference type="GO" id="GO:0007169">
    <property type="term" value="P:cell surface receptor protein tyrosine kinase signaling pathway"/>
    <property type="evidence" value="ECO:0007669"/>
    <property type="project" value="TreeGrafter"/>
</dbReference>
<dbReference type="CDD" id="cd00192">
    <property type="entry name" value="PTKc"/>
    <property type="match status" value="1"/>
</dbReference>
<keyword evidence="10" id="KW-0732">Signal</keyword>
<feature type="binding site" evidence="8">
    <location>
        <position position="405"/>
    </location>
    <ligand>
        <name>ATP</name>
        <dbReference type="ChEBI" id="CHEBI:30616"/>
    </ligand>
</feature>
<dbReference type="FunFam" id="1.10.510.10:FF:000554">
    <property type="entry name" value="Predicted protein"/>
    <property type="match status" value="1"/>
</dbReference>
<dbReference type="InterPro" id="IPR000719">
    <property type="entry name" value="Prot_kinase_dom"/>
</dbReference>
<dbReference type="PROSITE" id="PS00107">
    <property type="entry name" value="PROTEIN_KINASE_ATP"/>
    <property type="match status" value="1"/>
</dbReference>
<dbReference type="PROSITE" id="PS50011">
    <property type="entry name" value="PROTEIN_KINASE_DOM"/>
    <property type="match status" value="1"/>
</dbReference>
<feature type="transmembrane region" description="Helical" evidence="9">
    <location>
        <begin position="294"/>
        <end position="315"/>
    </location>
</feature>
<comment type="subcellular location">
    <subcellularLocation>
        <location evidence="1">Membrane</location>
        <topology evidence="1">Single-pass membrane protein</topology>
    </subcellularLocation>
</comment>